<dbReference type="PANTHER" id="PTHR43520:SF5">
    <property type="entry name" value="CATION-TRANSPORTING P-TYPE ATPASE-RELATED"/>
    <property type="match status" value="1"/>
</dbReference>
<dbReference type="Gene3D" id="2.70.150.10">
    <property type="entry name" value="Calcium-transporting ATPase, cytoplasmic transduction domain A"/>
    <property type="match status" value="1"/>
</dbReference>
<dbReference type="Gene3D" id="3.40.50.1000">
    <property type="entry name" value="HAD superfamily/HAD-like"/>
    <property type="match status" value="1"/>
</dbReference>
<feature type="transmembrane region" description="Helical" evidence="15">
    <location>
        <begin position="160"/>
        <end position="182"/>
    </location>
</feature>
<evidence type="ECO:0000256" key="2">
    <source>
        <dbReference type="ARBA" id="ARBA00006024"/>
    </source>
</evidence>
<dbReference type="NCBIfam" id="TIGR01512">
    <property type="entry name" value="ATPase-IB2_Cd"/>
    <property type="match status" value="1"/>
</dbReference>
<keyword evidence="7 15" id="KW-0479">Metal-binding</keyword>
<dbReference type="InterPro" id="IPR023299">
    <property type="entry name" value="ATPase_P-typ_cyto_dom_N"/>
</dbReference>
<feature type="transmembrane region" description="Helical" evidence="15">
    <location>
        <begin position="694"/>
        <end position="714"/>
    </location>
</feature>
<evidence type="ECO:0000256" key="5">
    <source>
        <dbReference type="ARBA" id="ARBA00022553"/>
    </source>
</evidence>
<dbReference type="InterPro" id="IPR023298">
    <property type="entry name" value="ATPase_P-typ_TM_dom_sf"/>
</dbReference>
<evidence type="ECO:0000313" key="18">
    <source>
        <dbReference type="Proteomes" id="UP000198703"/>
    </source>
</evidence>
<reference evidence="17 18" key="1">
    <citation type="submission" date="2016-10" db="EMBL/GenBank/DDBJ databases">
        <authorList>
            <person name="de Groot N.N."/>
        </authorList>
    </citation>
    <scope>NUCLEOTIDE SEQUENCE [LARGE SCALE GENOMIC DNA]</scope>
    <source>
        <strain evidence="17 18">DSM 15345</strain>
    </source>
</reference>
<dbReference type="InterPro" id="IPR006121">
    <property type="entry name" value="HMA_dom"/>
</dbReference>
<dbReference type="PROSITE" id="PS01229">
    <property type="entry name" value="COF_2"/>
    <property type="match status" value="1"/>
</dbReference>
<keyword evidence="3" id="KW-0813">Transport</keyword>
<evidence type="ECO:0000313" key="17">
    <source>
        <dbReference type="EMBL" id="SEA74019.1"/>
    </source>
</evidence>
<keyword evidence="8 15" id="KW-0547">Nucleotide-binding</keyword>
<evidence type="ECO:0000256" key="11">
    <source>
        <dbReference type="ARBA" id="ARBA00022967"/>
    </source>
</evidence>
<evidence type="ECO:0000256" key="13">
    <source>
        <dbReference type="ARBA" id="ARBA00023065"/>
    </source>
</evidence>
<dbReference type="PROSITE" id="PS50846">
    <property type="entry name" value="HMA_2"/>
    <property type="match status" value="1"/>
</dbReference>
<comment type="similarity">
    <text evidence="2 15">Belongs to the cation transport ATPase (P-type) (TC 3.A.3) family. Type IB subfamily.</text>
</comment>
<evidence type="ECO:0000256" key="15">
    <source>
        <dbReference type="RuleBase" id="RU362081"/>
    </source>
</evidence>
<dbReference type="InterPro" id="IPR023214">
    <property type="entry name" value="HAD_sf"/>
</dbReference>
<keyword evidence="11" id="KW-1278">Translocase</keyword>
<dbReference type="SUPFAM" id="SSF55008">
    <property type="entry name" value="HMA, heavy metal-associated domain"/>
    <property type="match status" value="1"/>
</dbReference>
<feature type="transmembrane region" description="Helical" evidence="15">
    <location>
        <begin position="194"/>
        <end position="212"/>
    </location>
</feature>
<feature type="transmembrane region" description="Helical" evidence="15">
    <location>
        <begin position="720"/>
        <end position="739"/>
    </location>
</feature>
<dbReference type="Pfam" id="PF00403">
    <property type="entry name" value="HMA"/>
    <property type="match status" value="1"/>
</dbReference>
<keyword evidence="13" id="KW-0406">Ion transport</keyword>
<dbReference type="PANTHER" id="PTHR43520">
    <property type="entry name" value="ATP7, ISOFORM B"/>
    <property type="match status" value="1"/>
</dbReference>
<keyword evidence="9 15" id="KW-0067">ATP-binding</keyword>
<dbReference type="EMBL" id="FNQM01000010">
    <property type="protein sequence ID" value="SEA74019.1"/>
    <property type="molecule type" value="Genomic_DNA"/>
</dbReference>
<evidence type="ECO:0000256" key="12">
    <source>
        <dbReference type="ARBA" id="ARBA00022989"/>
    </source>
</evidence>
<dbReference type="InterPro" id="IPR036163">
    <property type="entry name" value="HMA_dom_sf"/>
</dbReference>
<dbReference type="OrthoDB" id="9807843at2"/>
<dbReference type="SUPFAM" id="SSF56784">
    <property type="entry name" value="HAD-like"/>
    <property type="match status" value="1"/>
</dbReference>
<name>A0A1H4DND2_9RHOB</name>
<feature type="domain" description="HMA" evidence="16">
    <location>
        <begin position="40"/>
        <end position="106"/>
    </location>
</feature>
<dbReference type="Proteomes" id="UP000198703">
    <property type="component" value="Unassembled WGS sequence"/>
</dbReference>
<dbReference type="PRINTS" id="PR00943">
    <property type="entry name" value="CUATPASE"/>
</dbReference>
<dbReference type="GO" id="GO:0016887">
    <property type="term" value="F:ATP hydrolysis activity"/>
    <property type="evidence" value="ECO:0007669"/>
    <property type="project" value="InterPro"/>
</dbReference>
<evidence type="ECO:0000256" key="3">
    <source>
        <dbReference type="ARBA" id="ARBA00022448"/>
    </source>
</evidence>
<gene>
    <name evidence="17" type="ORF">SAMN05444370_110133</name>
</gene>
<dbReference type="CDD" id="cd00371">
    <property type="entry name" value="HMA"/>
    <property type="match status" value="1"/>
</dbReference>
<evidence type="ECO:0000256" key="14">
    <source>
        <dbReference type="ARBA" id="ARBA00023136"/>
    </source>
</evidence>
<evidence type="ECO:0000256" key="10">
    <source>
        <dbReference type="ARBA" id="ARBA00022842"/>
    </source>
</evidence>
<evidence type="ECO:0000259" key="16">
    <source>
        <dbReference type="PROSITE" id="PS50846"/>
    </source>
</evidence>
<proteinExistence type="inferred from homology"/>
<dbReference type="RefSeq" id="WP_093254705.1">
    <property type="nucleotide sequence ID" value="NZ_FNQM01000010.1"/>
</dbReference>
<accession>A0A1H4DND2</accession>
<comment type="subcellular location">
    <subcellularLocation>
        <location evidence="1">Cell membrane</location>
        <topology evidence="1">Multi-pass membrane protein</topology>
    </subcellularLocation>
</comment>
<dbReference type="Pfam" id="PF00122">
    <property type="entry name" value="E1-E2_ATPase"/>
    <property type="match status" value="1"/>
</dbReference>
<dbReference type="InterPro" id="IPR059000">
    <property type="entry name" value="ATPase_P-type_domA"/>
</dbReference>
<dbReference type="PRINTS" id="PR00119">
    <property type="entry name" value="CATATPASE"/>
</dbReference>
<dbReference type="PROSITE" id="PS00154">
    <property type="entry name" value="ATPASE_E1_E2"/>
    <property type="match status" value="1"/>
</dbReference>
<keyword evidence="10" id="KW-0460">Magnesium</keyword>
<organism evidence="17 18">
    <name type="scientific">Rubrimonas cliftonensis</name>
    <dbReference type="NCBI Taxonomy" id="89524"/>
    <lineage>
        <taxon>Bacteria</taxon>
        <taxon>Pseudomonadati</taxon>
        <taxon>Pseudomonadota</taxon>
        <taxon>Alphaproteobacteria</taxon>
        <taxon>Rhodobacterales</taxon>
        <taxon>Paracoccaceae</taxon>
        <taxon>Rubrimonas</taxon>
    </lineage>
</organism>
<dbReference type="InterPro" id="IPR036412">
    <property type="entry name" value="HAD-like_sf"/>
</dbReference>
<dbReference type="SUPFAM" id="SSF81665">
    <property type="entry name" value="Calcium ATPase, transmembrane domain M"/>
    <property type="match status" value="1"/>
</dbReference>
<dbReference type="NCBIfam" id="TIGR01525">
    <property type="entry name" value="ATPase-IB_hvy"/>
    <property type="match status" value="1"/>
</dbReference>
<keyword evidence="5" id="KW-0597">Phosphoprotein</keyword>
<dbReference type="GO" id="GO:0005886">
    <property type="term" value="C:plasma membrane"/>
    <property type="evidence" value="ECO:0007669"/>
    <property type="project" value="UniProtKB-SubCell"/>
</dbReference>
<dbReference type="STRING" id="89524.SAMN05444370_110133"/>
<feature type="transmembrane region" description="Helical" evidence="15">
    <location>
        <begin position="402"/>
        <end position="431"/>
    </location>
</feature>
<dbReference type="NCBIfam" id="TIGR01511">
    <property type="entry name" value="ATPase-IB1_Cu"/>
    <property type="match status" value="1"/>
</dbReference>
<evidence type="ECO:0000256" key="6">
    <source>
        <dbReference type="ARBA" id="ARBA00022692"/>
    </source>
</evidence>
<feature type="transmembrane region" description="Helical" evidence="15">
    <location>
        <begin position="218"/>
        <end position="236"/>
    </location>
</feature>
<dbReference type="GO" id="GO:0005507">
    <property type="term" value="F:copper ion binding"/>
    <property type="evidence" value="ECO:0007669"/>
    <property type="project" value="TreeGrafter"/>
</dbReference>
<dbReference type="SUPFAM" id="SSF81653">
    <property type="entry name" value="Calcium ATPase, transduction domain A"/>
    <property type="match status" value="1"/>
</dbReference>
<dbReference type="NCBIfam" id="TIGR01494">
    <property type="entry name" value="ATPase_P-type"/>
    <property type="match status" value="1"/>
</dbReference>
<dbReference type="Pfam" id="PF00702">
    <property type="entry name" value="Hydrolase"/>
    <property type="match status" value="1"/>
</dbReference>
<evidence type="ECO:0000256" key="4">
    <source>
        <dbReference type="ARBA" id="ARBA00022475"/>
    </source>
</evidence>
<evidence type="ECO:0000256" key="8">
    <source>
        <dbReference type="ARBA" id="ARBA00022741"/>
    </source>
</evidence>
<feature type="transmembrane region" description="Helical" evidence="15">
    <location>
        <begin position="125"/>
        <end position="148"/>
    </location>
</feature>
<keyword evidence="12 15" id="KW-1133">Transmembrane helix</keyword>
<sequence>MAGCCPAEAALALAGPEAAGRPARAGALEQAAREIRPGVALLQLMAPGMHCGGCVATLERALSRAPGVRAARANLTAKRLSIEYAPAETTAAAVADVAEAAGFAVHPALDADSAARAEAAETRDLLARMGVAGFAAMNVMLLSVSIWSGADAATRDLMHWISALIALPVVVYSGRPFFVSALKGLRAGRLNMDAPISLAVILAACVSVYETAHGGAEAFFDAAVMLLFLLLVGRYLDRLMRARARSAAAGLMALQPRGAVVRGADGAAWTALEAIRPGDVTVVAPGERVAVDGVVVEGASDLDASWLTGESAPETAAPGAAVRAGAMNLSGPLAVRATAVGERSSLGEVAALMAEAESRKSRIARLADKAAAVYAPVVHLVALGAFLWWIGDGATVREAAFVAIATLIITCPCALGLAAPMAQATAAGALFRRGVMLRDGAALERLALVDRAVFDKTGTLTEGRPAMRAPGAAAGAALPLAAALAGGSRHPLAQALAAAARAAGVVPGRVDEVREVPGYGVEARTGGETVRLGRAAWVGAGEAEAVEAAEASAVWLSRPGAAPVAYLFDDAPRSGAVEAVARLEAAGLRVSILSGDRPGPVAALAARLGVSDWRAQAGPQDKIAALAAMNAEGARTLMVGDGINDAPALAEASVSIAPASAADIGRAAADIVLVGEDLRAVAEAHALARRTRAVILQNFAIAAAYNCVAIPLAVTGHASPLVAAIAMSSSSILVVANALRLAGGGPRTAPGRGARLPQAAEAAA</sequence>
<dbReference type="GO" id="GO:0055070">
    <property type="term" value="P:copper ion homeostasis"/>
    <property type="evidence" value="ECO:0007669"/>
    <property type="project" value="TreeGrafter"/>
</dbReference>
<dbReference type="InterPro" id="IPR008250">
    <property type="entry name" value="ATPase_P-typ_transduc_dom_A_sf"/>
</dbReference>
<dbReference type="InterPro" id="IPR001757">
    <property type="entry name" value="P_typ_ATPase"/>
</dbReference>
<dbReference type="Gene3D" id="3.40.1110.10">
    <property type="entry name" value="Calcium-transporting ATPase, cytoplasmic domain N"/>
    <property type="match status" value="1"/>
</dbReference>
<keyword evidence="18" id="KW-1185">Reference proteome</keyword>
<dbReference type="GO" id="GO:0005524">
    <property type="term" value="F:ATP binding"/>
    <property type="evidence" value="ECO:0007669"/>
    <property type="project" value="UniProtKB-UniRule"/>
</dbReference>
<keyword evidence="6 15" id="KW-0812">Transmembrane</keyword>
<dbReference type="Gene3D" id="3.30.70.100">
    <property type="match status" value="1"/>
</dbReference>
<feature type="transmembrane region" description="Helical" evidence="15">
    <location>
        <begin position="370"/>
        <end position="390"/>
    </location>
</feature>
<dbReference type="GO" id="GO:0043682">
    <property type="term" value="F:P-type divalent copper transporter activity"/>
    <property type="evidence" value="ECO:0007669"/>
    <property type="project" value="TreeGrafter"/>
</dbReference>
<evidence type="ECO:0000256" key="7">
    <source>
        <dbReference type="ARBA" id="ARBA00022723"/>
    </source>
</evidence>
<dbReference type="InterPro" id="IPR018303">
    <property type="entry name" value="ATPase_P-typ_P_site"/>
</dbReference>
<dbReference type="InterPro" id="IPR027256">
    <property type="entry name" value="P-typ_ATPase_IB"/>
</dbReference>
<keyword evidence="4 15" id="KW-1003">Cell membrane</keyword>
<evidence type="ECO:0000256" key="1">
    <source>
        <dbReference type="ARBA" id="ARBA00004651"/>
    </source>
</evidence>
<protein>
    <submittedName>
        <fullName evidence="17">Cu2+-exporting ATPase</fullName>
    </submittedName>
</protein>
<dbReference type="AlphaFoldDB" id="A0A1H4DND2"/>
<evidence type="ECO:0000256" key="9">
    <source>
        <dbReference type="ARBA" id="ARBA00022840"/>
    </source>
</evidence>
<keyword evidence="14 15" id="KW-0472">Membrane</keyword>